<dbReference type="AlphaFoldDB" id="A0A1G8SCK9"/>
<feature type="compositionally biased region" description="Polar residues" evidence="1">
    <location>
        <begin position="67"/>
        <end position="92"/>
    </location>
</feature>
<dbReference type="InterPro" id="IPR021865">
    <property type="entry name" value="Peptidase_G2"/>
</dbReference>
<dbReference type="EMBL" id="FNDU01000053">
    <property type="protein sequence ID" value="SDJ26914.1"/>
    <property type="molecule type" value="Genomic_DNA"/>
</dbReference>
<accession>A0A1G8SCK9</accession>
<sequence length="497" mass="51532">HAEGEGNTASGRASHVEGGGVDPLGNPAPNLSIGSSSHAEGVGTTASGFASHAEGQNTITGAAGDPTQGTNAHAEGQSTTASGPASHAEGNSTIASGVASHAEGISTTASGVGSHAEGQNTEASGEASHAEGQIFDGNRTQAIGTASHAEGQATIANGEASHTEGRNTTTNVGALAAHAEGQSTTAISQGSHAEGFDTFASGFTSHAEGNSTTASGQSSHAEGQDTSTAGFQNAHIMGRFGDAEEAHSWFIGNGTSALARGLGAKWLASSGEMFIDGANYNAGGADFAEMFETADGNSIDVGYFVTVSEGDKVRIATSSDDFILGISSATPSLIGDSAGLSWHGRYVLDEWGRRTYHEVTVPAVKDPDGNELIPEKTEIQPVINPEWDPQREYIPRKKRPEWVPVGLIGKILVRDDGTCEEQGYCWPNDNGIATKAEKGYFVLKRTGENQVLVLLNSQPSTNVLDPIVKLEKLANLKEQGYLTEKEFQIQKQKLLDS</sequence>
<dbReference type="Gene3D" id="2.150.10.10">
    <property type="entry name" value="Serralysin-like metalloprotease, C-terminal"/>
    <property type="match status" value="1"/>
</dbReference>
<dbReference type="InterPro" id="IPR011049">
    <property type="entry name" value="Serralysin-like_metalloprot_C"/>
</dbReference>
<feature type="region of interest" description="Disordered" evidence="1">
    <location>
        <begin position="1"/>
        <end position="92"/>
    </location>
</feature>
<dbReference type="Gene3D" id="4.10.80.40">
    <property type="entry name" value="succinate dehydrogenase protein domain"/>
    <property type="match status" value="1"/>
</dbReference>
<feature type="region of interest" description="Disordered" evidence="1">
    <location>
        <begin position="198"/>
        <end position="227"/>
    </location>
</feature>
<evidence type="ECO:0000256" key="1">
    <source>
        <dbReference type="SAM" id="MobiDB-lite"/>
    </source>
</evidence>
<feature type="compositionally biased region" description="Polar residues" evidence="1">
    <location>
        <begin position="201"/>
        <end position="227"/>
    </location>
</feature>
<dbReference type="Proteomes" id="UP000199017">
    <property type="component" value="Unassembled WGS sequence"/>
</dbReference>
<proteinExistence type="predicted"/>
<feature type="non-terminal residue" evidence="3">
    <location>
        <position position="1"/>
    </location>
</feature>
<dbReference type="CDD" id="cd12820">
    <property type="entry name" value="LbR_YadA-like"/>
    <property type="match status" value="1"/>
</dbReference>
<dbReference type="SUPFAM" id="SSF101967">
    <property type="entry name" value="Adhesin YadA, collagen-binding domain"/>
    <property type="match status" value="2"/>
</dbReference>
<gene>
    <name evidence="3" type="ORF">SAMN05216352_1531</name>
</gene>
<dbReference type="Pfam" id="PF11962">
    <property type="entry name" value="Peptidase_G2"/>
    <property type="match status" value="1"/>
</dbReference>
<reference evidence="3 4" key="1">
    <citation type="submission" date="2016-10" db="EMBL/GenBank/DDBJ databases">
        <authorList>
            <person name="de Groot N.N."/>
        </authorList>
    </citation>
    <scope>NUCLEOTIDE SEQUENCE [LARGE SCALE GENOMIC DNA]</scope>
    <source>
        <strain evidence="4">P4B,CCM 7963,CECT 7998,DSM 25260,IBRC-M 10614,KCTC 13821</strain>
    </source>
</reference>
<feature type="compositionally biased region" description="Polar residues" evidence="1">
    <location>
        <begin position="108"/>
        <end position="123"/>
    </location>
</feature>
<name>A0A1G8SCK9_9BACI</name>
<feature type="region of interest" description="Disordered" evidence="1">
    <location>
        <begin position="108"/>
        <end position="129"/>
    </location>
</feature>
<evidence type="ECO:0000313" key="3">
    <source>
        <dbReference type="EMBL" id="SDJ26914.1"/>
    </source>
</evidence>
<feature type="compositionally biased region" description="Polar residues" evidence="1">
    <location>
        <begin position="32"/>
        <end position="60"/>
    </location>
</feature>
<organism evidence="3 4">
    <name type="scientific">Alteribacillus bidgolensis</name>
    <dbReference type="NCBI Taxonomy" id="930129"/>
    <lineage>
        <taxon>Bacteria</taxon>
        <taxon>Bacillati</taxon>
        <taxon>Bacillota</taxon>
        <taxon>Bacilli</taxon>
        <taxon>Bacillales</taxon>
        <taxon>Bacillaceae</taxon>
        <taxon>Alteribacillus</taxon>
    </lineage>
</organism>
<evidence type="ECO:0000259" key="2">
    <source>
        <dbReference type="Pfam" id="PF11962"/>
    </source>
</evidence>
<dbReference type="Gene3D" id="2.40.300.10">
    <property type="entry name" value="Head decoration protein D"/>
    <property type="match status" value="1"/>
</dbReference>
<protein>
    <submittedName>
        <fullName evidence="3">Peptidase_G2, IMC autoproteolytic cleavage domain</fullName>
    </submittedName>
</protein>
<keyword evidence="4" id="KW-1185">Reference proteome</keyword>
<evidence type="ECO:0000313" key="4">
    <source>
        <dbReference type="Proteomes" id="UP000199017"/>
    </source>
</evidence>
<feature type="domain" description="Peptidase G2 IMC autoproteolytic cleavage" evidence="2">
    <location>
        <begin position="269"/>
        <end position="444"/>
    </location>
</feature>